<dbReference type="RefSeq" id="XP_037147928.1">
    <property type="nucleotide sequence ID" value="XM_037296747.1"/>
</dbReference>
<dbReference type="InterPro" id="IPR055323">
    <property type="entry name" value="C57A10.07/YOR238W"/>
</dbReference>
<dbReference type="PANTHER" id="PTHR28110">
    <property type="entry name" value="TRANSMEMBRANE PROTEIN"/>
    <property type="match status" value="1"/>
</dbReference>
<name>A0A8H6F8C0_9LECA</name>
<dbReference type="PANTHER" id="PTHR28110:SF1">
    <property type="entry name" value="TRANSMEMBRANE PROTEIN"/>
    <property type="match status" value="1"/>
</dbReference>
<comment type="caution">
    <text evidence="1">The sequence shown here is derived from an EMBL/GenBank/DDBJ whole genome shotgun (WGS) entry which is preliminary data.</text>
</comment>
<proteinExistence type="predicted"/>
<reference evidence="1 2" key="1">
    <citation type="journal article" date="2020" name="Genomics">
        <title>Complete, high-quality genomes from long-read metagenomic sequencing of two wolf lichen thalli reveals enigmatic genome architecture.</title>
        <authorList>
            <person name="McKenzie S.K."/>
            <person name="Walston R.F."/>
            <person name="Allen J.L."/>
        </authorList>
    </citation>
    <scope>NUCLEOTIDE SEQUENCE [LARGE SCALE GENOMIC DNA]</scope>
    <source>
        <strain evidence="1">WasteWater1</strain>
    </source>
</reference>
<organism evidence="1 2">
    <name type="scientific">Letharia lupina</name>
    <dbReference type="NCBI Taxonomy" id="560253"/>
    <lineage>
        <taxon>Eukaryota</taxon>
        <taxon>Fungi</taxon>
        <taxon>Dikarya</taxon>
        <taxon>Ascomycota</taxon>
        <taxon>Pezizomycotina</taxon>
        <taxon>Lecanoromycetes</taxon>
        <taxon>OSLEUM clade</taxon>
        <taxon>Lecanoromycetidae</taxon>
        <taxon>Lecanorales</taxon>
        <taxon>Lecanorineae</taxon>
        <taxon>Parmeliaceae</taxon>
        <taxon>Letharia</taxon>
    </lineage>
</organism>
<evidence type="ECO:0000313" key="2">
    <source>
        <dbReference type="Proteomes" id="UP000593566"/>
    </source>
</evidence>
<accession>A0A8H6F8C0</accession>
<evidence type="ECO:0008006" key="3">
    <source>
        <dbReference type="Google" id="ProtNLM"/>
    </source>
</evidence>
<dbReference type="EMBL" id="JACCJB010000022">
    <property type="protein sequence ID" value="KAF6218493.1"/>
    <property type="molecule type" value="Genomic_DNA"/>
</dbReference>
<sequence>MSHFDVNSKLSESITHLIVVCGHAIWLGGPTSGQDESEWAIESFQSGETPTFMGHIKAGLKALKEESSSLLVFSGFRAQDLAYRLSPQHHERISAEIHATDSYQNLLFSILHFHTLTSNYPTQITLISHAFKRARFLELHCRAIRWPLSRFTYTGIDPPEDVTPRCVLEQGERERGYGVWERDLYGVGSVLGAKRERRGWEHSAFEAVGKGKEESVDGLLEWKGGADGEEVYEGRLPWDREVL</sequence>
<dbReference type="Proteomes" id="UP000593566">
    <property type="component" value="Unassembled WGS sequence"/>
</dbReference>
<protein>
    <recommendedName>
        <fullName evidence="3">DUF218 domain-containing protein</fullName>
    </recommendedName>
</protein>
<dbReference type="GO" id="GO:0005737">
    <property type="term" value="C:cytoplasm"/>
    <property type="evidence" value="ECO:0007669"/>
    <property type="project" value="TreeGrafter"/>
</dbReference>
<dbReference type="GeneID" id="59334247"/>
<keyword evidence="2" id="KW-1185">Reference proteome</keyword>
<evidence type="ECO:0000313" key="1">
    <source>
        <dbReference type="EMBL" id="KAF6218493.1"/>
    </source>
</evidence>
<gene>
    <name evidence="1" type="ORF">HO133_005842</name>
</gene>
<dbReference type="AlphaFoldDB" id="A0A8H6F8C0"/>